<comment type="caution">
    <text evidence="16">The sequence shown here is derived from an EMBL/GenBank/DDBJ whole genome shotgun (WGS) entry which is preliminary data.</text>
</comment>
<dbReference type="OrthoDB" id="206201at2759"/>
<dbReference type="Proteomes" id="UP000036987">
    <property type="component" value="Unassembled WGS sequence"/>
</dbReference>
<keyword evidence="6 9" id="KW-0720">Serine protease</keyword>
<dbReference type="Pfam" id="PF00082">
    <property type="entry name" value="Peptidase_S8"/>
    <property type="match status" value="1"/>
</dbReference>
<dbReference type="PANTHER" id="PTHR10795">
    <property type="entry name" value="PROPROTEIN CONVERTASE SUBTILISIN/KEXIN"/>
    <property type="match status" value="1"/>
</dbReference>
<feature type="active site" description="Charge relay system" evidence="8 9">
    <location>
        <position position="599"/>
    </location>
</feature>
<dbReference type="PROSITE" id="PS00138">
    <property type="entry name" value="SUBTILASE_SER"/>
    <property type="match status" value="1"/>
</dbReference>
<dbReference type="PROSITE" id="PS00136">
    <property type="entry name" value="SUBTILASE_ASP"/>
    <property type="match status" value="1"/>
</dbReference>
<feature type="chain" id="PRO_5005527299" evidence="11">
    <location>
        <begin position="20"/>
        <end position="820"/>
    </location>
</feature>
<dbReference type="GO" id="GO:0006508">
    <property type="term" value="P:proteolysis"/>
    <property type="evidence" value="ECO:0007669"/>
    <property type="project" value="UniProtKB-KW"/>
</dbReference>
<feature type="active site" description="Charge relay system" evidence="8 9">
    <location>
        <position position="237"/>
    </location>
</feature>
<feature type="domain" description="Peptidase S8/S53" evidence="12">
    <location>
        <begin position="156"/>
        <end position="635"/>
    </location>
</feature>
<dbReference type="InterPro" id="IPR034197">
    <property type="entry name" value="Peptidases_S8_3"/>
</dbReference>
<dbReference type="InterPro" id="IPR023827">
    <property type="entry name" value="Peptidase_S8_Asp-AS"/>
</dbReference>
<evidence type="ECO:0000256" key="7">
    <source>
        <dbReference type="ARBA" id="ARBA00023180"/>
    </source>
</evidence>
<dbReference type="InterPro" id="IPR003137">
    <property type="entry name" value="PA_domain"/>
</dbReference>
<name>A0A0K9NXY7_ZOSMR</name>
<evidence type="ECO:0000313" key="16">
    <source>
        <dbReference type="EMBL" id="KMZ61563.1"/>
    </source>
</evidence>
<keyword evidence="7" id="KW-0325">Glycoprotein</keyword>
<proteinExistence type="inferred from homology"/>
<evidence type="ECO:0000256" key="10">
    <source>
        <dbReference type="RuleBase" id="RU003355"/>
    </source>
</evidence>
<dbReference type="Pfam" id="PF02225">
    <property type="entry name" value="PA"/>
    <property type="match status" value="1"/>
</dbReference>
<keyword evidence="5 9" id="KW-0378">Hydrolase</keyword>
<dbReference type="Gene3D" id="3.40.50.200">
    <property type="entry name" value="Peptidase S8/S53 domain"/>
    <property type="match status" value="1"/>
</dbReference>
<dbReference type="Gene3D" id="2.60.40.2310">
    <property type="match status" value="1"/>
</dbReference>
<dbReference type="PRINTS" id="PR00723">
    <property type="entry name" value="SUBTILISIN"/>
</dbReference>
<dbReference type="SUPFAM" id="SSF54897">
    <property type="entry name" value="Protease propeptides/inhibitors"/>
    <property type="match status" value="1"/>
</dbReference>
<evidence type="ECO:0000256" key="9">
    <source>
        <dbReference type="PROSITE-ProRule" id="PRU01240"/>
    </source>
</evidence>
<dbReference type="InterPro" id="IPR041469">
    <property type="entry name" value="Subtilisin-like_FN3"/>
</dbReference>
<keyword evidence="4 11" id="KW-0732">Signal</keyword>
<dbReference type="InterPro" id="IPR000209">
    <property type="entry name" value="Peptidase_S8/S53_dom"/>
</dbReference>
<dbReference type="STRING" id="29655.A0A0K9NXY7"/>
<dbReference type="InterPro" id="IPR015500">
    <property type="entry name" value="Peptidase_S8_subtilisin-rel"/>
</dbReference>
<dbReference type="AlphaFoldDB" id="A0A0K9NXY7"/>
<dbReference type="InterPro" id="IPR037045">
    <property type="entry name" value="S8pro/Inhibitor_I9_sf"/>
</dbReference>
<dbReference type="InterPro" id="IPR010259">
    <property type="entry name" value="S8pro/Inhibitor_I9"/>
</dbReference>
<dbReference type="InterPro" id="IPR023828">
    <property type="entry name" value="Peptidase_S8_Ser-AS"/>
</dbReference>
<keyword evidence="3 9" id="KW-0645">Protease</keyword>
<dbReference type="OMA" id="PATHENK"/>
<evidence type="ECO:0000256" key="8">
    <source>
        <dbReference type="PIRSR" id="PIRSR615500-1"/>
    </source>
</evidence>
<evidence type="ECO:0000256" key="5">
    <source>
        <dbReference type="ARBA" id="ARBA00022801"/>
    </source>
</evidence>
<feature type="active site" description="Charge relay system" evidence="8 9">
    <location>
        <position position="165"/>
    </location>
</feature>
<feature type="domain" description="Subtilisin-like protease fibronectin type-III" evidence="15">
    <location>
        <begin position="721"/>
        <end position="813"/>
    </location>
</feature>
<gene>
    <name evidence="16" type="ORF">ZOSMA_519G00030</name>
</gene>
<evidence type="ECO:0000256" key="2">
    <source>
        <dbReference type="ARBA" id="ARBA00011073"/>
    </source>
</evidence>
<evidence type="ECO:0000259" key="12">
    <source>
        <dbReference type="Pfam" id="PF00082"/>
    </source>
</evidence>
<dbReference type="CDD" id="cd04852">
    <property type="entry name" value="Peptidases_S8_3"/>
    <property type="match status" value="1"/>
</dbReference>
<dbReference type="GO" id="GO:0004252">
    <property type="term" value="F:serine-type endopeptidase activity"/>
    <property type="evidence" value="ECO:0000318"/>
    <property type="project" value="GO_Central"/>
</dbReference>
<dbReference type="Gene3D" id="3.50.30.30">
    <property type="match status" value="1"/>
</dbReference>
<dbReference type="PROSITE" id="PS51892">
    <property type="entry name" value="SUBTILASE"/>
    <property type="match status" value="1"/>
</dbReference>
<evidence type="ECO:0000256" key="4">
    <source>
        <dbReference type="ARBA" id="ARBA00022729"/>
    </source>
</evidence>
<evidence type="ECO:0000259" key="15">
    <source>
        <dbReference type="Pfam" id="PF17766"/>
    </source>
</evidence>
<dbReference type="CDD" id="cd02120">
    <property type="entry name" value="PA_subtilisin_like"/>
    <property type="match status" value="1"/>
</dbReference>
<evidence type="ECO:0000259" key="13">
    <source>
        <dbReference type="Pfam" id="PF02225"/>
    </source>
</evidence>
<feature type="domain" description="PA" evidence="13">
    <location>
        <begin position="413"/>
        <end position="493"/>
    </location>
</feature>
<evidence type="ECO:0000256" key="3">
    <source>
        <dbReference type="ARBA" id="ARBA00022670"/>
    </source>
</evidence>
<accession>A0A0K9NXY7</accession>
<dbReference type="Pfam" id="PF05922">
    <property type="entry name" value="Inhibitor_I9"/>
    <property type="match status" value="1"/>
</dbReference>
<evidence type="ECO:0000256" key="1">
    <source>
        <dbReference type="ARBA" id="ARBA00004613"/>
    </source>
</evidence>
<sequence length="820" mass="88170">MMMFTPMVILLLMWTVTTAIVSDGEIYIVTMEGDPVVSYNGGVEGFEPTSADLLTKFDVSSEAVVKYSVHLERNHDMLLDSLFEVGTYTKLYSYRHLINGFAVHMSPEQAELLSRSPGVRYVERDMKVKKLTTHTPQFLGLPTGVWPTGGGFDKAGEDVVIGFVDSGIYPHHPSFAIYEPYEPVSHYKGKCEIDTVARTHFCNGKIVGAQHFAAAATAAGAFNPEIDHASPMDGDGHGTHTAAVAAGNNGIPVRMYGHEFGKASGMAPRARIAVYKALYRLFGGFVADVVAAIEQAVVDGVDILNLSVGPNSPPATTKTTFLNPFDATILSAVKAGVFVAQAAGNGGPFSKTMVSFSPWIASVAAAIDDRWYKNHLILGNGKTLTGVGLSPSSHLNRTYQLISANDVLVDSSVARYSPADCQRPELLKRKLVEGKIILCGYSFSFISGSASMKKVAETAKTLGAAGFILVVETVYPGSKFDPVPVSIPGILITNILKSKDLIDYYNTTTKRDWTGRATRFEGTAKIGNGLSPILHKSAPQVALFSSRGPDVKDFTFQDADVLKPDILAPGNLIWSAWAPNGTDEPNYKGRGFAMVSGTSMAAPHIAGIAALIKQKHLDWSPAAIKSALMTTANTLDLRGKPIEAQQYSGSETVTLLPATPFDYGSGAVDPTAALDPGLIFDAGYEDYIGFLCSMRGVDHQEISNLTGSSCKNGTMMRYPVDLNSPSIAIARLERTRTVKRTVTNVDEIETYVITGRMSPEIAIDITPSAMTLRPGASRNFLVTLTPRSVKGTYSFGEVVMKGSRGHRVRIPVVAMAYSSR</sequence>
<keyword evidence="17" id="KW-1185">Reference proteome</keyword>
<dbReference type="InterPro" id="IPR045051">
    <property type="entry name" value="SBT"/>
</dbReference>
<dbReference type="InterPro" id="IPR036852">
    <property type="entry name" value="Peptidase_S8/S53_dom_sf"/>
</dbReference>
<comment type="subcellular location">
    <subcellularLocation>
        <location evidence="1">Secreted</location>
    </subcellularLocation>
</comment>
<dbReference type="SUPFAM" id="SSF52743">
    <property type="entry name" value="Subtilisin-like"/>
    <property type="match status" value="1"/>
</dbReference>
<comment type="similarity">
    <text evidence="2 9 10">Belongs to the peptidase S8 family.</text>
</comment>
<dbReference type="Gene3D" id="3.30.70.80">
    <property type="entry name" value="Peptidase S8 propeptide/proteinase inhibitor I9"/>
    <property type="match status" value="1"/>
</dbReference>
<dbReference type="EMBL" id="LFYR01001469">
    <property type="protein sequence ID" value="KMZ61563.1"/>
    <property type="molecule type" value="Genomic_DNA"/>
</dbReference>
<organism evidence="16 17">
    <name type="scientific">Zostera marina</name>
    <name type="common">Eelgrass</name>
    <dbReference type="NCBI Taxonomy" id="29655"/>
    <lineage>
        <taxon>Eukaryota</taxon>
        <taxon>Viridiplantae</taxon>
        <taxon>Streptophyta</taxon>
        <taxon>Embryophyta</taxon>
        <taxon>Tracheophyta</taxon>
        <taxon>Spermatophyta</taxon>
        <taxon>Magnoliopsida</taxon>
        <taxon>Liliopsida</taxon>
        <taxon>Zosteraceae</taxon>
        <taxon>Zostera</taxon>
    </lineage>
</organism>
<evidence type="ECO:0000259" key="14">
    <source>
        <dbReference type="Pfam" id="PF05922"/>
    </source>
</evidence>
<evidence type="ECO:0000256" key="6">
    <source>
        <dbReference type="ARBA" id="ARBA00022825"/>
    </source>
</evidence>
<evidence type="ECO:0000313" key="17">
    <source>
        <dbReference type="Proteomes" id="UP000036987"/>
    </source>
</evidence>
<reference evidence="17" key="1">
    <citation type="journal article" date="2016" name="Nature">
        <title>The genome of the seagrass Zostera marina reveals angiosperm adaptation to the sea.</title>
        <authorList>
            <person name="Olsen J.L."/>
            <person name="Rouze P."/>
            <person name="Verhelst B."/>
            <person name="Lin Y.-C."/>
            <person name="Bayer T."/>
            <person name="Collen J."/>
            <person name="Dattolo E."/>
            <person name="De Paoli E."/>
            <person name="Dittami S."/>
            <person name="Maumus F."/>
            <person name="Michel G."/>
            <person name="Kersting A."/>
            <person name="Lauritano C."/>
            <person name="Lohaus R."/>
            <person name="Toepel M."/>
            <person name="Tonon T."/>
            <person name="Vanneste K."/>
            <person name="Amirebrahimi M."/>
            <person name="Brakel J."/>
            <person name="Bostroem C."/>
            <person name="Chovatia M."/>
            <person name="Grimwood J."/>
            <person name="Jenkins J.W."/>
            <person name="Jueterbock A."/>
            <person name="Mraz A."/>
            <person name="Stam W.T."/>
            <person name="Tice H."/>
            <person name="Bornberg-Bauer E."/>
            <person name="Green P.J."/>
            <person name="Pearson G.A."/>
            <person name="Procaccini G."/>
            <person name="Duarte C.M."/>
            <person name="Schmutz J."/>
            <person name="Reusch T.B.H."/>
            <person name="Van de Peer Y."/>
        </authorList>
    </citation>
    <scope>NUCLEOTIDE SEQUENCE [LARGE SCALE GENOMIC DNA]</scope>
    <source>
        <strain evidence="17">cv. Finnish</strain>
    </source>
</reference>
<feature type="signal peptide" evidence="11">
    <location>
        <begin position="1"/>
        <end position="19"/>
    </location>
</feature>
<protein>
    <submittedName>
        <fullName evidence="16">Subtilisin-like serine protease</fullName>
    </submittedName>
</protein>
<feature type="domain" description="Inhibitor I9" evidence="14">
    <location>
        <begin position="27"/>
        <end position="129"/>
    </location>
</feature>
<dbReference type="GO" id="GO:0005576">
    <property type="term" value="C:extracellular region"/>
    <property type="evidence" value="ECO:0000318"/>
    <property type="project" value="GO_Central"/>
</dbReference>
<dbReference type="Pfam" id="PF17766">
    <property type="entry name" value="fn3_6"/>
    <property type="match status" value="1"/>
</dbReference>
<evidence type="ECO:0000256" key="11">
    <source>
        <dbReference type="SAM" id="SignalP"/>
    </source>
</evidence>